<dbReference type="PANTHER" id="PTHR43157:SF31">
    <property type="entry name" value="PHOSPHATIDYLINOSITOL-GLYCAN BIOSYNTHESIS CLASS F PROTEIN"/>
    <property type="match status" value="1"/>
</dbReference>
<keyword evidence="4" id="KW-1185">Reference proteome</keyword>
<keyword evidence="1" id="KW-0560">Oxidoreductase</keyword>
<name>A0ABR4QCF6_9CEST</name>
<protein>
    <submittedName>
        <fullName evidence="3">Retinol dehydrogenase 11</fullName>
    </submittedName>
</protein>
<feature type="chain" id="PRO_5046933302" evidence="2">
    <location>
        <begin position="29"/>
        <end position="336"/>
    </location>
</feature>
<dbReference type="SUPFAM" id="SSF51735">
    <property type="entry name" value="NAD(P)-binding Rossmann-fold domains"/>
    <property type="match status" value="1"/>
</dbReference>
<proteinExistence type="predicted"/>
<evidence type="ECO:0000313" key="3">
    <source>
        <dbReference type="EMBL" id="KAL5107216.1"/>
    </source>
</evidence>
<feature type="signal peptide" evidence="2">
    <location>
        <begin position="1"/>
        <end position="28"/>
    </location>
</feature>
<organism evidence="3 4">
    <name type="scientific">Taenia crassiceps</name>
    <dbReference type="NCBI Taxonomy" id="6207"/>
    <lineage>
        <taxon>Eukaryota</taxon>
        <taxon>Metazoa</taxon>
        <taxon>Spiralia</taxon>
        <taxon>Lophotrochozoa</taxon>
        <taxon>Platyhelminthes</taxon>
        <taxon>Cestoda</taxon>
        <taxon>Eucestoda</taxon>
        <taxon>Cyclophyllidea</taxon>
        <taxon>Taeniidae</taxon>
        <taxon>Taenia</taxon>
    </lineage>
</organism>
<dbReference type="Pfam" id="PF00106">
    <property type="entry name" value="adh_short"/>
    <property type="match status" value="1"/>
</dbReference>
<reference evidence="3 4" key="1">
    <citation type="journal article" date="2022" name="Front. Cell. Infect. Microbiol.">
        <title>The Genomes of Two Strains of Taenia crassiceps the Animal Model for the Study of Human Cysticercosis.</title>
        <authorList>
            <person name="Bobes R.J."/>
            <person name="Estrada K."/>
            <person name="Rios-Valencia D.G."/>
            <person name="Calderon-Gallegos A."/>
            <person name="de la Torre P."/>
            <person name="Carrero J.C."/>
            <person name="Sanchez-Flores A."/>
            <person name="Laclette J.P."/>
        </authorList>
    </citation>
    <scope>NUCLEOTIDE SEQUENCE [LARGE SCALE GENOMIC DNA]</scope>
    <source>
        <strain evidence="3">WFUcys</strain>
    </source>
</reference>
<dbReference type="InterPro" id="IPR002347">
    <property type="entry name" value="SDR_fam"/>
</dbReference>
<evidence type="ECO:0000256" key="1">
    <source>
        <dbReference type="ARBA" id="ARBA00023002"/>
    </source>
</evidence>
<evidence type="ECO:0000313" key="4">
    <source>
        <dbReference type="Proteomes" id="UP001651158"/>
    </source>
</evidence>
<dbReference type="Proteomes" id="UP001651158">
    <property type="component" value="Unassembled WGS sequence"/>
</dbReference>
<dbReference type="EMBL" id="JAKROA010000004">
    <property type="protein sequence ID" value="KAL5107216.1"/>
    <property type="molecule type" value="Genomic_DNA"/>
</dbReference>
<evidence type="ECO:0000256" key="2">
    <source>
        <dbReference type="SAM" id="SignalP"/>
    </source>
</evidence>
<gene>
    <name evidence="3" type="ORF">TcWFU_000158</name>
</gene>
<comment type="caution">
    <text evidence="3">The sequence shown here is derived from an EMBL/GenBank/DDBJ whole genome shotgun (WGS) entry which is preliminary data.</text>
</comment>
<sequence>MRTSAVLIPLIALAVGVLIHHWPRSCLCHISQRLDGRVALVTDGPSFMGPELTAELARRGATVLIGCQSREHFESVRDKVMRLYGADGERVNMDFADEGVKNYLTPVKESQLKYLPLHLNSLRSIKNFAKDLMNMTNRLDFLINNAAVSHGPYFTTMDGYESTMAIGHLAHYLLTDQLQPLLLKTKPNARIIIISSAEHTTGSFKKYGFFINYDGFNSVKALAQVKLANVIHGIILARKFKGSSVIPVSVHPGYVLPEFGVFIPAIFGIFFKTYWEAGQSVLHLALTPNLQPGGYYSNCQLVEPATEAKDEAIIHVPKIATFQNESSFTISLSPNI</sequence>
<keyword evidence="2" id="KW-0732">Signal</keyword>
<dbReference type="InterPro" id="IPR036291">
    <property type="entry name" value="NAD(P)-bd_dom_sf"/>
</dbReference>
<accession>A0ABR4QCF6</accession>
<dbReference type="PANTHER" id="PTHR43157">
    <property type="entry name" value="PHOSPHATIDYLINOSITOL-GLYCAN BIOSYNTHESIS CLASS F PROTEIN-RELATED"/>
    <property type="match status" value="1"/>
</dbReference>
<dbReference type="Gene3D" id="3.40.50.720">
    <property type="entry name" value="NAD(P)-binding Rossmann-like Domain"/>
    <property type="match status" value="1"/>
</dbReference>